<sequence>MNVQEQERILDEIISCMATAQEYPELQRIQTRHRLHLVDFWDIPPGSKVLEIGCGQGDTTAVLAHRVGRDGLVYGIDIAPLDYGSPVTVGDSAKFLLQSKLGFQTRMEYGVNLLAPETDFPAGTFTHVVLSHASWYLNSNEELIQILTKISKWGATLCFAEWDTQIRNMHQFPHLLSVLIQAKYECFKESSSANVRTLFTPQDIRDAAAAAGWTVRSEQSIAANDLQDGQWETETVMRDYGRELDELDHLPDKLKMLIRSEVRLLEQSVQGLDHLESMSAYAMIADHTQV</sequence>
<accession>A0A172ZDF1</accession>
<name>A0A172ZDF1_9BACL</name>
<dbReference type="EMBL" id="CP013023">
    <property type="protein sequence ID" value="ANF95676.1"/>
    <property type="molecule type" value="Genomic_DNA"/>
</dbReference>
<dbReference type="GO" id="GO:0008168">
    <property type="term" value="F:methyltransferase activity"/>
    <property type="evidence" value="ECO:0007669"/>
    <property type="project" value="UniProtKB-KW"/>
</dbReference>
<dbReference type="KEGG" id="pbv:AR543_06475"/>
<dbReference type="AlphaFoldDB" id="A0A172ZDF1"/>
<dbReference type="SUPFAM" id="SSF53335">
    <property type="entry name" value="S-adenosyl-L-methionine-dependent methyltransferases"/>
    <property type="match status" value="1"/>
</dbReference>
<dbReference type="RefSeq" id="WP_060532826.1">
    <property type="nucleotide sequence ID" value="NZ_CP013023.1"/>
</dbReference>
<dbReference type="Proteomes" id="UP000078148">
    <property type="component" value="Chromosome"/>
</dbReference>
<dbReference type="STRING" id="1616788.AR543_06475"/>
<keyword evidence="1" id="KW-0808">Transferase</keyword>
<reference evidence="1 2" key="2">
    <citation type="journal article" date="2016" name="Int. J. Syst. Evol. Microbiol.">
        <title>Paenibacillus bovis sp. nov., isolated from raw yak (Bos grunniens) milk.</title>
        <authorList>
            <person name="Gao C."/>
            <person name="Han J."/>
            <person name="Liu Z."/>
            <person name="Xu X."/>
            <person name="Hang F."/>
            <person name="Wu Z."/>
        </authorList>
    </citation>
    <scope>NUCLEOTIDE SEQUENCE [LARGE SCALE GENOMIC DNA]</scope>
    <source>
        <strain evidence="1 2">BD3526</strain>
    </source>
</reference>
<dbReference type="InterPro" id="IPR029063">
    <property type="entry name" value="SAM-dependent_MTases_sf"/>
</dbReference>
<keyword evidence="2" id="KW-1185">Reference proteome</keyword>
<dbReference type="OrthoDB" id="9777638at2"/>
<proteinExistence type="predicted"/>
<organism evidence="1 2">
    <name type="scientific">Paenibacillus bovis</name>
    <dbReference type="NCBI Taxonomy" id="1616788"/>
    <lineage>
        <taxon>Bacteria</taxon>
        <taxon>Bacillati</taxon>
        <taxon>Bacillota</taxon>
        <taxon>Bacilli</taxon>
        <taxon>Bacillales</taxon>
        <taxon>Paenibacillaceae</taxon>
        <taxon>Paenibacillus</taxon>
    </lineage>
</organism>
<protein>
    <submittedName>
        <fullName evidence="1">SAM-dependent methyltransferase</fullName>
    </submittedName>
</protein>
<dbReference type="CDD" id="cd02440">
    <property type="entry name" value="AdoMet_MTases"/>
    <property type="match status" value="1"/>
</dbReference>
<dbReference type="Pfam" id="PF13489">
    <property type="entry name" value="Methyltransf_23"/>
    <property type="match status" value="1"/>
</dbReference>
<gene>
    <name evidence="1" type="ORF">AR543_06475</name>
</gene>
<dbReference type="GO" id="GO:0032259">
    <property type="term" value="P:methylation"/>
    <property type="evidence" value="ECO:0007669"/>
    <property type="project" value="UniProtKB-KW"/>
</dbReference>
<evidence type="ECO:0000313" key="2">
    <source>
        <dbReference type="Proteomes" id="UP000078148"/>
    </source>
</evidence>
<dbReference type="Gene3D" id="3.40.50.150">
    <property type="entry name" value="Vaccinia Virus protein VP39"/>
    <property type="match status" value="1"/>
</dbReference>
<evidence type="ECO:0000313" key="1">
    <source>
        <dbReference type="EMBL" id="ANF95676.1"/>
    </source>
</evidence>
<keyword evidence="1" id="KW-0489">Methyltransferase</keyword>
<reference evidence="2" key="1">
    <citation type="submission" date="2015-10" db="EMBL/GenBank/DDBJ databases">
        <title>Genome of Paenibacillus bovis sp. nov.</title>
        <authorList>
            <person name="Wu Z."/>
            <person name="Gao C."/>
            <person name="Liu Z."/>
            <person name="Zheng H."/>
        </authorList>
    </citation>
    <scope>NUCLEOTIDE SEQUENCE [LARGE SCALE GENOMIC DNA]</scope>
    <source>
        <strain evidence="2">BD3526</strain>
    </source>
</reference>